<reference evidence="1" key="1">
    <citation type="submission" date="2019-10" db="EMBL/GenBank/DDBJ databases">
        <authorList>
            <consortium name="DOE Joint Genome Institute"/>
            <person name="Kuo A."/>
            <person name="Miyauchi S."/>
            <person name="Kiss E."/>
            <person name="Drula E."/>
            <person name="Kohler A."/>
            <person name="Sanchez-Garcia M."/>
            <person name="Andreopoulos B."/>
            <person name="Barry K.W."/>
            <person name="Bonito G."/>
            <person name="Buee M."/>
            <person name="Carver A."/>
            <person name="Chen C."/>
            <person name="Cichocki N."/>
            <person name="Clum A."/>
            <person name="Culley D."/>
            <person name="Crous P.W."/>
            <person name="Fauchery L."/>
            <person name="Girlanda M."/>
            <person name="Hayes R."/>
            <person name="Keri Z."/>
            <person name="LaButti K."/>
            <person name="Lipzen A."/>
            <person name="Lombard V."/>
            <person name="Magnuson J."/>
            <person name="Maillard F."/>
            <person name="Morin E."/>
            <person name="Murat C."/>
            <person name="Nolan M."/>
            <person name="Ohm R."/>
            <person name="Pangilinan J."/>
            <person name="Pereira M."/>
            <person name="Perotto S."/>
            <person name="Peter M."/>
            <person name="Riley R."/>
            <person name="Sitrit Y."/>
            <person name="Stielow B."/>
            <person name="Szollosi G."/>
            <person name="Zifcakova L."/>
            <person name="Stursova M."/>
            <person name="Spatafora J.W."/>
            <person name="Tedersoo L."/>
            <person name="Vaario L.-M."/>
            <person name="Yamada A."/>
            <person name="Yan M."/>
            <person name="Wang P."/>
            <person name="Xu J."/>
            <person name="Bruns T."/>
            <person name="Baldrian P."/>
            <person name="Vilgalys R."/>
            <person name="Henrissat B."/>
            <person name="Grigoriev I.V."/>
            <person name="Hibbett D."/>
            <person name="Nagy L.G."/>
            <person name="Martin F.M."/>
        </authorList>
    </citation>
    <scope>NUCLEOTIDE SEQUENCE</scope>
    <source>
        <strain evidence="1">Prilba</strain>
    </source>
</reference>
<evidence type="ECO:0000313" key="2">
    <source>
        <dbReference type="Proteomes" id="UP000759537"/>
    </source>
</evidence>
<dbReference type="Proteomes" id="UP000759537">
    <property type="component" value="Unassembled WGS sequence"/>
</dbReference>
<keyword evidence="2" id="KW-1185">Reference proteome</keyword>
<dbReference type="OrthoDB" id="10511980at2759"/>
<proteinExistence type="predicted"/>
<dbReference type="EMBL" id="WHVB01000010">
    <property type="protein sequence ID" value="KAF8478885.1"/>
    <property type="molecule type" value="Genomic_DNA"/>
</dbReference>
<evidence type="ECO:0000313" key="1">
    <source>
        <dbReference type="EMBL" id="KAF8478885.1"/>
    </source>
</evidence>
<gene>
    <name evidence="1" type="ORF">DFH94DRAFT_746110</name>
</gene>
<organism evidence="1 2">
    <name type="scientific">Russula ochroleuca</name>
    <dbReference type="NCBI Taxonomy" id="152965"/>
    <lineage>
        <taxon>Eukaryota</taxon>
        <taxon>Fungi</taxon>
        <taxon>Dikarya</taxon>
        <taxon>Basidiomycota</taxon>
        <taxon>Agaricomycotina</taxon>
        <taxon>Agaricomycetes</taxon>
        <taxon>Russulales</taxon>
        <taxon>Russulaceae</taxon>
        <taxon>Russula</taxon>
    </lineage>
</organism>
<reference evidence="1" key="2">
    <citation type="journal article" date="2020" name="Nat. Commun.">
        <title>Large-scale genome sequencing of mycorrhizal fungi provides insights into the early evolution of symbiotic traits.</title>
        <authorList>
            <person name="Miyauchi S."/>
            <person name="Kiss E."/>
            <person name="Kuo A."/>
            <person name="Drula E."/>
            <person name="Kohler A."/>
            <person name="Sanchez-Garcia M."/>
            <person name="Morin E."/>
            <person name="Andreopoulos B."/>
            <person name="Barry K.W."/>
            <person name="Bonito G."/>
            <person name="Buee M."/>
            <person name="Carver A."/>
            <person name="Chen C."/>
            <person name="Cichocki N."/>
            <person name="Clum A."/>
            <person name="Culley D."/>
            <person name="Crous P.W."/>
            <person name="Fauchery L."/>
            <person name="Girlanda M."/>
            <person name="Hayes R.D."/>
            <person name="Keri Z."/>
            <person name="LaButti K."/>
            <person name="Lipzen A."/>
            <person name="Lombard V."/>
            <person name="Magnuson J."/>
            <person name="Maillard F."/>
            <person name="Murat C."/>
            <person name="Nolan M."/>
            <person name="Ohm R.A."/>
            <person name="Pangilinan J."/>
            <person name="Pereira M.F."/>
            <person name="Perotto S."/>
            <person name="Peter M."/>
            <person name="Pfister S."/>
            <person name="Riley R."/>
            <person name="Sitrit Y."/>
            <person name="Stielow J.B."/>
            <person name="Szollosi G."/>
            <person name="Zifcakova L."/>
            <person name="Stursova M."/>
            <person name="Spatafora J.W."/>
            <person name="Tedersoo L."/>
            <person name="Vaario L.M."/>
            <person name="Yamada A."/>
            <person name="Yan M."/>
            <person name="Wang P."/>
            <person name="Xu J."/>
            <person name="Bruns T."/>
            <person name="Baldrian P."/>
            <person name="Vilgalys R."/>
            <person name="Dunand C."/>
            <person name="Henrissat B."/>
            <person name="Grigoriev I.V."/>
            <person name="Hibbett D."/>
            <person name="Nagy L.G."/>
            <person name="Martin F.M."/>
        </authorList>
    </citation>
    <scope>NUCLEOTIDE SEQUENCE</scope>
    <source>
        <strain evidence="1">Prilba</strain>
    </source>
</reference>
<protein>
    <submittedName>
        <fullName evidence="1">Uncharacterized protein</fullName>
    </submittedName>
</protein>
<name>A0A9P5MU49_9AGAM</name>
<dbReference type="AlphaFoldDB" id="A0A9P5MU49"/>
<comment type="caution">
    <text evidence="1">The sequence shown here is derived from an EMBL/GenBank/DDBJ whole genome shotgun (WGS) entry which is preliminary data.</text>
</comment>
<accession>A0A9P5MU49</accession>
<sequence>MTPTMTAMGCGEGDQIHQQYTSILNLLQCEPIAVPVEGQCELVFGTCPTPTSDSFLSAPYDVQYVQSYFCASSTSRPFVFLGLQP</sequence>